<dbReference type="CDD" id="cd15890">
    <property type="entry name" value="SNARE_Vti1b"/>
    <property type="match status" value="1"/>
</dbReference>
<evidence type="ECO:0000256" key="4">
    <source>
        <dbReference type="ARBA" id="ARBA00022692"/>
    </source>
</evidence>
<dbReference type="GO" id="GO:0005484">
    <property type="term" value="F:SNAP receptor activity"/>
    <property type="evidence" value="ECO:0007669"/>
    <property type="project" value="TreeGrafter"/>
</dbReference>
<comment type="caution">
    <text evidence="11">The sequence shown here is derived from an EMBL/GenBank/DDBJ whole genome shotgun (WGS) entry which is preliminary data.</text>
</comment>
<dbReference type="GO" id="GO:0031201">
    <property type="term" value="C:SNARE complex"/>
    <property type="evidence" value="ECO:0007669"/>
    <property type="project" value="TreeGrafter"/>
</dbReference>
<dbReference type="GO" id="GO:0005794">
    <property type="term" value="C:Golgi apparatus"/>
    <property type="evidence" value="ECO:0007669"/>
    <property type="project" value="TreeGrafter"/>
</dbReference>
<dbReference type="Pfam" id="PF05008">
    <property type="entry name" value="V-SNARE"/>
    <property type="match status" value="1"/>
</dbReference>
<evidence type="ECO:0000313" key="11">
    <source>
        <dbReference type="EMBL" id="KAA8581833.1"/>
    </source>
</evidence>
<dbReference type="GO" id="GO:0031902">
    <property type="term" value="C:late endosome membrane"/>
    <property type="evidence" value="ECO:0007669"/>
    <property type="project" value="TreeGrafter"/>
</dbReference>
<evidence type="ECO:0000256" key="2">
    <source>
        <dbReference type="ARBA" id="ARBA00006108"/>
    </source>
</evidence>
<dbReference type="Pfam" id="PF12352">
    <property type="entry name" value="V-SNARE_C"/>
    <property type="match status" value="1"/>
</dbReference>
<keyword evidence="6 9" id="KW-1133">Transmembrane helix</keyword>
<dbReference type="Proteomes" id="UP000327493">
    <property type="component" value="Chromosome 20"/>
</dbReference>
<evidence type="ECO:0000256" key="5">
    <source>
        <dbReference type="ARBA" id="ARBA00022927"/>
    </source>
</evidence>
<keyword evidence="5" id="KW-0653">Protein transport</keyword>
<dbReference type="SMART" id="SM00397">
    <property type="entry name" value="t_SNARE"/>
    <property type="match status" value="1"/>
</dbReference>
<dbReference type="SUPFAM" id="SSF47661">
    <property type="entry name" value="t-snare proteins"/>
    <property type="match status" value="1"/>
</dbReference>
<dbReference type="EMBL" id="VOFY01000020">
    <property type="protein sequence ID" value="KAA8581833.1"/>
    <property type="molecule type" value="Genomic_DNA"/>
</dbReference>
<comment type="subcellular location">
    <subcellularLocation>
        <location evidence="1">Membrane</location>
        <topology evidence="1">Single-pass type IV membrane protein</topology>
    </subcellularLocation>
</comment>
<evidence type="ECO:0000256" key="7">
    <source>
        <dbReference type="ARBA" id="ARBA00023054"/>
    </source>
</evidence>
<feature type="transmembrane region" description="Helical" evidence="9">
    <location>
        <begin position="203"/>
        <end position="222"/>
    </location>
</feature>
<keyword evidence="7" id="KW-0175">Coiled coil</keyword>
<dbReference type="GO" id="GO:0016236">
    <property type="term" value="P:macroautophagy"/>
    <property type="evidence" value="ECO:0007669"/>
    <property type="project" value="TreeGrafter"/>
</dbReference>
<dbReference type="PROSITE" id="PS50192">
    <property type="entry name" value="T_SNARE"/>
    <property type="match status" value="1"/>
</dbReference>
<dbReference type="GO" id="GO:0042147">
    <property type="term" value="P:retrograde transport, endosome to Golgi"/>
    <property type="evidence" value="ECO:0007669"/>
    <property type="project" value="TreeGrafter"/>
</dbReference>
<name>A0A5J5CM77_9PERO</name>
<evidence type="ECO:0000313" key="12">
    <source>
        <dbReference type="Proteomes" id="UP000327493"/>
    </source>
</evidence>
<dbReference type="GO" id="GO:0000149">
    <property type="term" value="F:SNARE binding"/>
    <property type="evidence" value="ECO:0007669"/>
    <property type="project" value="TreeGrafter"/>
</dbReference>
<dbReference type="Gene3D" id="1.20.5.110">
    <property type="match status" value="1"/>
</dbReference>
<evidence type="ECO:0000256" key="9">
    <source>
        <dbReference type="SAM" id="Phobius"/>
    </source>
</evidence>
<dbReference type="PANTHER" id="PTHR21230:SF89">
    <property type="entry name" value="VESICLE TRANSPORT THROUGH INTERACTION WITH T-SNARES HOMOLOG 1B"/>
    <property type="match status" value="1"/>
</dbReference>
<dbReference type="GO" id="GO:0048280">
    <property type="term" value="P:vesicle fusion with Golgi apparatus"/>
    <property type="evidence" value="ECO:0007669"/>
    <property type="project" value="TreeGrafter"/>
</dbReference>
<feature type="domain" description="T-SNARE coiled-coil homology" evidence="10">
    <location>
        <begin position="132"/>
        <end position="194"/>
    </location>
</feature>
<keyword evidence="4 9" id="KW-0812">Transmembrane</keyword>
<keyword evidence="3" id="KW-0813">Transport</keyword>
<dbReference type="FunFam" id="1.20.5.110:FF:000002">
    <property type="entry name" value="Vesicle transport through interaction with t-SNAREsB"/>
    <property type="match status" value="1"/>
</dbReference>
<dbReference type="GO" id="GO:0006886">
    <property type="term" value="P:intracellular protein transport"/>
    <property type="evidence" value="ECO:0007669"/>
    <property type="project" value="InterPro"/>
</dbReference>
<dbReference type="GO" id="GO:0005789">
    <property type="term" value="C:endoplasmic reticulum membrane"/>
    <property type="evidence" value="ECO:0007669"/>
    <property type="project" value="TreeGrafter"/>
</dbReference>
<comment type="similarity">
    <text evidence="2">Belongs to the VTI1 family.</text>
</comment>
<organism evidence="11 12">
    <name type="scientific">Etheostoma spectabile</name>
    <name type="common">orangethroat darter</name>
    <dbReference type="NCBI Taxonomy" id="54343"/>
    <lineage>
        <taxon>Eukaryota</taxon>
        <taxon>Metazoa</taxon>
        <taxon>Chordata</taxon>
        <taxon>Craniata</taxon>
        <taxon>Vertebrata</taxon>
        <taxon>Euteleostomi</taxon>
        <taxon>Actinopterygii</taxon>
        <taxon>Neopterygii</taxon>
        <taxon>Teleostei</taxon>
        <taxon>Neoteleostei</taxon>
        <taxon>Acanthomorphata</taxon>
        <taxon>Eupercaria</taxon>
        <taxon>Perciformes</taxon>
        <taxon>Percoidei</taxon>
        <taxon>Percidae</taxon>
        <taxon>Etheostomatinae</taxon>
        <taxon>Etheostoma</taxon>
    </lineage>
</organism>
<keyword evidence="8 9" id="KW-0472">Membrane</keyword>
<evidence type="ECO:0000259" key="10">
    <source>
        <dbReference type="PROSITE" id="PS50192"/>
    </source>
</evidence>
<dbReference type="GO" id="GO:1903076">
    <property type="term" value="P:regulation of protein localization to plasma membrane"/>
    <property type="evidence" value="ECO:0007669"/>
    <property type="project" value="TreeGrafter"/>
</dbReference>
<dbReference type="GO" id="GO:0005829">
    <property type="term" value="C:cytosol"/>
    <property type="evidence" value="ECO:0007669"/>
    <property type="project" value="GOC"/>
</dbReference>
<dbReference type="GO" id="GO:0012507">
    <property type="term" value="C:ER to Golgi transport vesicle membrane"/>
    <property type="evidence" value="ECO:0007669"/>
    <property type="project" value="TreeGrafter"/>
</dbReference>
<protein>
    <recommendedName>
        <fullName evidence="10">t-SNARE coiled-coil homology domain-containing protein</fullName>
    </recommendedName>
</protein>
<keyword evidence="12" id="KW-1185">Reference proteome</keyword>
<dbReference type="GO" id="GO:0006896">
    <property type="term" value="P:Golgi to vacuole transport"/>
    <property type="evidence" value="ECO:0007669"/>
    <property type="project" value="TreeGrafter"/>
</dbReference>
<dbReference type="Gene3D" id="1.20.58.400">
    <property type="entry name" value="t-snare proteins"/>
    <property type="match status" value="1"/>
</dbReference>
<dbReference type="PANTHER" id="PTHR21230">
    <property type="entry name" value="VESICLE TRANSPORT V-SNARE PROTEIN VTI1-RELATED"/>
    <property type="match status" value="1"/>
</dbReference>
<accession>A0A5J5CM77</accession>
<gene>
    <name evidence="11" type="ORF">FQN60_008573</name>
</gene>
<dbReference type="AlphaFoldDB" id="A0A5J5CM77"/>
<sequence length="322" mass="36829">MSSEEFEKLHEIYKSLYEELKLMPETALKSHGEDRKRLVRTFDERQGEAEEVLQGMEEELRAAPSSYRNAMSTKLRMYRRDLGKLQRDMKNSAPGFSSSSQTMEGNHHAIYSSQNQQSTHQQSQRALLLQGTDALNNATQSIERSQRIAAETDQIGTDIIEELGEQREQLDRTRNRLVNTGENLSRSRKFLRTMSRRLVTNKLLLAVIILMELAILGAVVYLKFFRKQGNLIDGRVSAFSRLSQRRCDDVDRQGGGGRYGFAVGSQHWVDFNQVKPPFTGVPVAGARDGSNASMSKLRWIGRCFLYKKLFKHERHRLAVEVS</sequence>
<dbReference type="InterPro" id="IPR007705">
    <property type="entry name" value="Vesicle_trsprt_v-SNARE_N"/>
</dbReference>
<reference evidence="11 12" key="1">
    <citation type="submission" date="2019-08" db="EMBL/GenBank/DDBJ databases">
        <title>A chromosome-level genome assembly, high-density linkage maps, and genome scans reveal the genomic architecture of hybrid incompatibilities underlying speciation via character displacement in darters (Percidae: Etheostominae).</title>
        <authorList>
            <person name="Moran R.L."/>
            <person name="Catchen J.M."/>
            <person name="Fuller R.C."/>
        </authorList>
    </citation>
    <scope>NUCLEOTIDE SEQUENCE [LARGE SCALE GENOMIC DNA]</scope>
    <source>
        <strain evidence="11">EspeVRDwgs_2016</strain>
        <tissue evidence="11">Muscle</tissue>
    </source>
</reference>
<dbReference type="InterPro" id="IPR038407">
    <property type="entry name" value="v-SNARE_N_sf"/>
</dbReference>
<evidence type="ECO:0000256" key="3">
    <source>
        <dbReference type="ARBA" id="ARBA00022448"/>
    </source>
</evidence>
<dbReference type="InterPro" id="IPR010989">
    <property type="entry name" value="SNARE"/>
</dbReference>
<dbReference type="InterPro" id="IPR000727">
    <property type="entry name" value="T_SNARE_dom"/>
</dbReference>
<dbReference type="SUPFAM" id="SSF58038">
    <property type="entry name" value="SNARE fusion complex"/>
    <property type="match status" value="1"/>
</dbReference>
<proteinExistence type="inferred from homology"/>
<evidence type="ECO:0000256" key="1">
    <source>
        <dbReference type="ARBA" id="ARBA00004211"/>
    </source>
</evidence>
<evidence type="ECO:0000256" key="6">
    <source>
        <dbReference type="ARBA" id="ARBA00022989"/>
    </source>
</evidence>
<evidence type="ECO:0000256" key="8">
    <source>
        <dbReference type="ARBA" id="ARBA00023136"/>
    </source>
</evidence>
<dbReference type="GO" id="GO:0006891">
    <property type="term" value="P:intra-Golgi vesicle-mediated transport"/>
    <property type="evidence" value="ECO:0007669"/>
    <property type="project" value="TreeGrafter"/>
</dbReference>